<dbReference type="EMBL" id="UINC01198474">
    <property type="protein sequence ID" value="SVE16442.1"/>
    <property type="molecule type" value="Genomic_DNA"/>
</dbReference>
<gene>
    <name evidence="1" type="ORF">METZ01_LOCUS469296</name>
</gene>
<protein>
    <submittedName>
        <fullName evidence="1">Uncharacterized protein</fullName>
    </submittedName>
</protein>
<evidence type="ECO:0000313" key="1">
    <source>
        <dbReference type="EMBL" id="SVE16442.1"/>
    </source>
</evidence>
<dbReference type="AlphaFoldDB" id="A0A383B8Y0"/>
<name>A0A383B8Y0_9ZZZZ</name>
<organism evidence="1">
    <name type="scientific">marine metagenome</name>
    <dbReference type="NCBI Taxonomy" id="408172"/>
    <lineage>
        <taxon>unclassified sequences</taxon>
        <taxon>metagenomes</taxon>
        <taxon>ecological metagenomes</taxon>
    </lineage>
</organism>
<feature type="non-terminal residue" evidence="1">
    <location>
        <position position="35"/>
    </location>
</feature>
<proteinExistence type="predicted"/>
<feature type="non-terminal residue" evidence="1">
    <location>
        <position position="1"/>
    </location>
</feature>
<sequence>PVPWNDGRPLFRHRPRRASRRLLVSRRRSRTQPVV</sequence>
<reference evidence="1" key="1">
    <citation type="submission" date="2018-05" db="EMBL/GenBank/DDBJ databases">
        <authorList>
            <person name="Lanie J.A."/>
            <person name="Ng W.-L."/>
            <person name="Kazmierczak K.M."/>
            <person name="Andrzejewski T.M."/>
            <person name="Davidsen T.M."/>
            <person name="Wayne K.J."/>
            <person name="Tettelin H."/>
            <person name="Glass J.I."/>
            <person name="Rusch D."/>
            <person name="Podicherti R."/>
            <person name="Tsui H.-C.T."/>
            <person name="Winkler M.E."/>
        </authorList>
    </citation>
    <scope>NUCLEOTIDE SEQUENCE</scope>
</reference>
<accession>A0A383B8Y0</accession>